<evidence type="ECO:0000313" key="2">
    <source>
        <dbReference type="Proteomes" id="UP000315439"/>
    </source>
</evidence>
<dbReference type="RefSeq" id="WP_142932291.1">
    <property type="nucleotide sequence ID" value="NZ_ML660166.1"/>
</dbReference>
<name>A0A545UA63_9GAMM</name>
<keyword evidence="2" id="KW-1185">Reference proteome</keyword>
<protein>
    <submittedName>
        <fullName evidence="1">Uncharacterized protein</fullName>
    </submittedName>
</protein>
<dbReference type="Proteomes" id="UP000315439">
    <property type="component" value="Unassembled WGS sequence"/>
</dbReference>
<accession>A0A545UA63</accession>
<sequence>MTIKGWVYSAILLCVLTLFPSIVKAYSENVDEYYGRVSVLIYDSFYGNHEVNSGFAGKTGDFLHTKLKHSDDELKKIRQEYLKSGQGFDTFEYFSFSFTIEKIQQRRFEAYLRLSVKLRLPEDRSAHRTLREHRVKGWVGIDNQYEFSYEDDSSLAVALRVMKPSERMLNDDLSSSLPELTE</sequence>
<comment type="caution">
    <text evidence="1">The sequence shown here is derived from an EMBL/GenBank/DDBJ whole genome shotgun (WGS) entry which is preliminary data.</text>
</comment>
<proteinExistence type="predicted"/>
<reference evidence="1 2" key="1">
    <citation type="submission" date="2019-07" db="EMBL/GenBank/DDBJ databases">
        <title>Draft genome for Aliikangiella sp. M105.</title>
        <authorList>
            <person name="Wang G."/>
        </authorList>
    </citation>
    <scope>NUCLEOTIDE SEQUENCE [LARGE SCALE GENOMIC DNA]</scope>
    <source>
        <strain evidence="1 2">M105</strain>
    </source>
</reference>
<dbReference type="EMBL" id="VIKS01000010">
    <property type="protein sequence ID" value="TQV86368.1"/>
    <property type="molecule type" value="Genomic_DNA"/>
</dbReference>
<evidence type="ECO:0000313" key="1">
    <source>
        <dbReference type="EMBL" id="TQV86368.1"/>
    </source>
</evidence>
<dbReference type="AlphaFoldDB" id="A0A545UA63"/>
<organism evidence="1 2">
    <name type="scientific">Aliikangiella coralliicola</name>
    <dbReference type="NCBI Taxonomy" id="2592383"/>
    <lineage>
        <taxon>Bacteria</taxon>
        <taxon>Pseudomonadati</taxon>
        <taxon>Pseudomonadota</taxon>
        <taxon>Gammaproteobacteria</taxon>
        <taxon>Oceanospirillales</taxon>
        <taxon>Pleioneaceae</taxon>
        <taxon>Aliikangiella</taxon>
    </lineage>
</organism>
<gene>
    <name evidence="1" type="ORF">FLL46_15715</name>
</gene>